<comment type="caution">
    <text evidence="7">The sequence shown here is derived from an EMBL/GenBank/DDBJ whole genome shotgun (WGS) entry which is preliminary data.</text>
</comment>
<dbReference type="GO" id="GO:0033013">
    <property type="term" value="P:tetrapyrrole metabolic process"/>
    <property type="evidence" value="ECO:0007669"/>
    <property type="project" value="UniProtKB-ARBA"/>
</dbReference>
<keyword evidence="5 6" id="KW-0472">Membrane</keyword>
<dbReference type="OrthoDB" id="9795496at2"/>
<accession>A0A2S6HU91</accession>
<dbReference type="InterPro" id="IPR038330">
    <property type="entry name" value="TspO/MBR-related_sf"/>
</dbReference>
<evidence type="ECO:0000256" key="6">
    <source>
        <dbReference type="SAM" id="Phobius"/>
    </source>
</evidence>
<feature type="transmembrane region" description="Helical" evidence="6">
    <location>
        <begin position="78"/>
        <end position="96"/>
    </location>
</feature>
<keyword evidence="8" id="KW-1185">Reference proteome</keyword>
<dbReference type="GO" id="GO:0016020">
    <property type="term" value="C:membrane"/>
    <property type="evidence" value="ECO:0007669"/>
    <property type="project" value="UniProtKB-SubCell"/>
</dbReference>
<dbReference type="AlphaFoldDB" id="A0A2S6HU91"/>
<keyword evidence="3 6" id="KW-0812">Transmembrane</keyword>
<feature type="transmembrane region" description="Helical" evidence="6">
    <location>
        <begin position="46"/>
        <end position="66"/>
    </location>
</feature>
<reference evidence="7 8" key="1">
    <citation type="submission" date="2018-02" db="EMBL/GenBank/DDBJ databases">
        <title>Genomic Encyclopedia of Archaeal and Bacterial Type Strains, Phase II (KMG-II): from individual species to whole genera.</title>
        <authorList>
            <person name="Goeker M."/>
        </authorList>
    </citation>
    <scope>NUCLEOTIDE SEQUENCE [LARGE SCALE GENOMIC DNA]</scope>
    <source>
        <strain evidence="7 8">DSM 3808</strain>
    </source>
</reference>
<dbReference type="Proteomes" id="UP000237749">
    <property type="component" value="Unassembled WGS sequence"/>
</dbReference>
<evidence type="ECO:0000256" key="2">
    <source>
        <dbReference type="ARBA" id="ARBA00007524"/>
    </source>
</evidence>
<organism evidence="7 8">
    <name type="scientific">Lacrimispora xylanisolvens</name>
    <dbReference type="NCBI Taxonomy" id="384636"/>
    <lineage>
        <taxon>Bacteria</taxon>
        <taxon>Bacillati</taxon>
        <taxon>Bacillota</taxon>
        <taxon>Clostridia</taxon>
        <taxon>Lachnospirales</taxon>
        <taxon>Lachnospiraceae</taxon>
        <taxon>Lacrimispora</taxon>
    </lineage>
</organism>
<dbReference type="Pfam" id="PF03073">
    <property type="entry name" value="TspO_MBR"/>
    <property type="match status" value="1"/>
</dbReference>
<dbReference type="RefSeq" id="WP_104436506.1">
    <property type="nucleotide sequence ID" value="NZ_PTJA01000004.1"/>
</dbReference>
<dbReference type="Gene3D" id="1.20.1260.100">
    <property type="entry name" value="TspO/MBR protein"/>
    <property type="match status" value="1"/>
</dbReference>
<name>A0A2S6HU91_9FIRM</name>
<evidence type="ECO:0000313" key="7">
    <source>
        <dbReference type="EMBL" id="PPK81413.1"/>
    </source>
</evidence>
<evidence type="ECO:0000313" key="8">
    <source>
        <dbReference type="Proteomes" id="UP000237749"/>
    </source>
</evidence>
<evidence type="ECO:0000256" key="5">
    <source>
        <dbReference type="ARBA" id="ARBA00023136"/>
    </source>
</evidence>
<dbReference type="InterPro" id="IPR004307">
    <property type="entry name" value="TspO_MBR"/>
</dbReference>
<evidence type="ECO:0000256" key="3">
    <source>
        <dbReference type="ARBA" id="ARBA00022692"/>
    </source>
</evidence>
<keyword evidence="4 6" id="KW-1133">Transmembrane helix</keyword>
<sequence length="154" mass="17783">MNANRKKLIFFLVLPLAVGALAGFLTKNSMMIYKNLNQPPLSPPGWIFPIVWTILYLLMGLGSYIIAESYSPKKKEALLLYGIQLALNFIWSIVFFNLQNYLLAFLILLLLWYFIVRMIRAFWNVNQTAALMQIPYLLWVTFAGYLNLAIVLLN</sequence>
<evidence type="ECO:0000256" key="1">
    <source>
        <dbReference type="ARBA" id="ARBA00004141"/>
    </source>
</evidence>
<gene>
    <name evidence="7" type="ORF">BXY41_104215</name>
</gene>
<evidence type="ECO:0000256" key="4">
    <source>
        <dbReference type="ARBA" id="ARBA00022989"/>
    </source>
</evidence>
<feature type="transmembrane region" description="Helical" evidence="6">
    <location>
        <begin position="102"/>
        <end position="122"/>
    </location>
</feature>
<dbReference type="PANTHER" id="PTHR10057:SF0">
    <property type="entry name" value="TRANSLOCATOR PROTEIN"/>
    <property type="match status" value="1"/>
</dbReference>
<dbReference type="PANTHER" id="PTHR10057">
    <property type="entry name" value="PERIPHERAL-TYPE BENZODIAZEPINE RECEPTOR"/>
    <property type="match status" value="1"/>
</dbReference>
<protein>
    <submittedName>
        <fullName evidence="7">TspO/MBR related protein</fullName>
    </submittedName>
</protein>
<proteinExistence type="inferred from homology"/>
<dbReference type="EMBL" id="PTJA01000004">
    <property type="protein sequence ID" value="PPK81413.1"/>
    <property type="molecule type" value="Genomic_DNA"/>
</dbReference>
<feature type="transmembrane region" description="Helical" evidence="6">
    <location>
        <begin position="134"/>
        <end position="153"/>
    </location>
</feature>
<comment type="subcellular location">
    <subcellularLocation>
        <location evidence="1">Membrane</location>
        <topology evidence="1">Multi-pass membrane protein</topology>
    </subcellularLocation>
</comment>
<dbReference type="FunFam" id="1.20.1260.100:FF:000001">
    <property type="entry name" value="translocator protein 2"/>
    <property type="match status" value="1"/>
</dbReference>
<dbReference type="CDD" id="cd15904">
    <property type="entry name" value="TSPO_MBR"/>
    <property type="match status" value="1"/>
</dbReference>
<dbReference type="PIRSF" id="PIRSF005859">
    <property type="entry name" value="PBR"/>
    <property type="match status" value="1"/>
</dbReference>
<comment type="similarity">
    <text evidence="2">Belongs to the TspO/BZRP family.</text>
</comment>